<proteinExistence type="predicted"/>
<keyword evidence="1" id="KW-0131">Cell cycle</keyword>
<sequence length="199" mass="21696">MSLKKKIGMGVATAALGLSLVGGGVFAYFSDTAESNNTFAAGTLDLNLNPEIVIDVKNIKPGDWMNRTFELKNDGSLDISKVLLSTDYTVTDAKGDNAEDFGKHIRVNFLRNIDKSGAIKPNDIIYSTTLHDLKGTAPDAVQKKIWSVFGENSGLKAGSKDTLKVQFEFVDDGDQNQFQGDSLQLKWIFDAKQTAGERK</sequence>
<dbReference type="InterPro" id="IPR023833">
    <property type="entry name" value="Signal_pept_SipW-depend-type"/>
</dbReference>
<accession>A0ABR5ML55</accession>
<evidence type="ECO:0000313" key="1">
    <source>
        <dbReference type="EMBL" id="KPH76683.1"/>
    </source>
</evidence>
<keyword evidence="1" id="KW-0132">Cell division</keyword>
<dbReference type="RefSeq" id="WP_060668015.1">
    <property type="nucleotide sequence ID" value="NZ_LGTK01000012.1"/>
</dbReference>
<dbReference type="InterPro" id="IPR022121">
    <property type="entry name" value="Peptidase_M73_camelysin"/>
</dbReference>
<comment type="caution">
    <text evidence="1">The sequence shown here is derived from an EMBL/GenBank/DDBJ whole genome shotgun (WGS) entry which is preliminary data.</text>
</comment>
<organism evidence="1 2">
    <name type="scientific">Oceanobacillus caeni</name>
    <dbReference type="NCBI Taxonomy" id="405946"/>
    <lineage>
        <taxon>Bacteria</taxon>
        <taxon>Bacillati</taxon>
        <taxon>Bacillota</taxon>
        <taxon>Bacilli</taxon>
        <taxon>Bacillales</taxon>
        <taxon>Bacillaceae</taxon>
        <taxon>Oceanobacillus</taxon>
    </lineage>
</organism>
<keyword evidence="2" id="KW-1185">Reference proteome</keyword>
<evidence type="ECO:0000313" key="2">
    <source>
        <dbReference type="Proteomes" id="UP000037854"/>
    </source>
</evidence>
<dbReference type="NCBIfam" id="TIGR04088">
    <property type="entry name" value="cognate_SipW"/>
    <property type="match status" value="1"/>
</dbReference>
<reference evidence="1 2" key="1">
    <citation type="submission" date="2015-07" db="EMBL/GenBank/DDBJ databases">
        <title>High-quality draft genome sequence of Oceanobacillus caeni HM6, a bacillus isolated from a human feces.</title>
        <authorList>
            <person name="Kumar J."/>
            <person name="Verma M.K."/>
            <person name="Pandey R."/>
            <person name="Bhambi M."/>
            <person name="Chauhan N."/>
        </authorList>
    </citation>
    <scope>NUCLEOTIDE SEQUENCE [LARGE SCALE GENOMIC DNA]</scope>
    <source>
        <strain evidence="1 2">HM6</strain>
    </source>
</reference>
<dbReference type="Proteomes" id="UP000037854">
    <property type="component" value="Unassembled WGS sequence"/>
</dbReference>
<gene>
    <name evidence="1" type="ORF">AFL42_05285</name>
</gene>
<protein>
    <submittedName>
        <fullName evidence="1">Cell division protein FtsN</fullName>
    </submittedName>
</protein>
<dbReference type="Pfam" id="PF12389">
    <property type="entry name" value="Peptidase_M73"/>
    <property type="match status" value="1"/>
</dbReference>
<dbReference type="GO" id="GO:0051301">
    <property type="term" value="P:cell division"/>
    <property type="evidence" value="ECO:0007669"/>
    <property type="project" value="UniProtKB-KW"/>
</dbReference>
<dbReference type="EMBL" id="LGTK01000012">
    <property type="protein sequence ID" value="KPH76683.1"/>
    <property type="molecule type" value="Genomic_DNA"/>
</dbReference>
<name>A0ABR5ML55_9BACI</name>